<name>A0ABQ3MFI3_9PSEU</name>
<sequence length="102" mass="10261">MPVVGQVLRDAGAHHSGSDNSDVRHRYSSTALLMGEGIRVDRTACARAGHARSAVTTGPGLAVRDGGWGQRARPASASDGSAASRVPLGTTVADPAAVGSTQ</sequence>
<reference evidence="3" key="1">
    <citation type="journal article" date="2019" name="Int. J. Syst. Evol. Microbiol.">
        <title>The Global Catalogue of Microorganisms (GCM) 10K type strain sequencing project: providing services to taxonomists for standard genome sequencing and annotation.</title>
        <authorList>
            <consortium name="The Broad Institute Genomics Platform"/>
            <consortium name="The Broad Institute Genome Sequencing Center for Infectious Disease"/>
            <person name="Wu L."/>
            <person name="Ma J."/>
        </authorList>
    </citation>
    <scope>NUCLEOTIDE SEQUENCE [LARGE SCALE GENOMIC DNA]</scope>
    <source>
        <strain evidence="3">CGMCC 4.7367</strain>
    </source>
</reference>
<organism evidence="2 3">
    <name type="scientific">Lentzea cavernae</name>
    <dbReference type="NCBI Taxonomy" id="2020703"/>
    <lineage>
        <taxon>Bacteria</taxon>
        <taxon>Bacillati</taxon>
        <taxon>Actinomycetota</taxon>
        <taxon>Actinomycetes</taxon>
        <taxon>Pseudonocardiales</taxon>
        <taxon>Pseudonocardiaceae</taxon>
        <taxon>Lentzea</taxon>
    </lineage>
</organism>
<accession>A0ABQ3MFI3</accession>
<proteinExistence type="predicted"/>
<protein>
    <submittedName>
        <fullName evidence="2">Uncharacterized protein</fullName>
    </submittedName>
</protein>
<evidence type="ECO:0000256" key="1">
    <source>
        <dbReference type="SAM" id="MobiDB-lite"/>
    </source>
</evidence>
<dbReference type="EMBL" id="BNAR01000004">
    <property type="protein sequence ID" value="GHH38876.1"/>
    <property type="molecule type" value="Genomic_DNA"/>
</dbReference>
<feature type="region of interest" description="Disordered" evidence="1">
    <location>
        <begin position="57"/>
        <end position="102"/>
    </location>
</feature>
<evidence type="ECO:0000313" key="3">
    <source>
        <dbReference type="Proteomes" id="UP000605568"/>
    </source>
</evidence>
<dbReference type="Proteomes" id="UP000605568">
    <property type="component" value="Unassembled WGS sequence"/>
</dbReference>
<feature type="region of interest" description="Disordered" evidence="1">
    <location>
        <begin position="1"/>
        <end position="25"/>
    </location>
</feature>
<feature type="compositionally biased region" description="Basic and acidic residues" evidence="1">
    <location>
        <begin position="11"/>
        <end position="25"/>
    </location>
</feature>
<evidence type="ECO:0000313" key="2">
    <source>
        <dbReference type="EMBL" id="GHH38876.1"/>
    </source>
</evidence>
<keyword evidence="3" id="KW-1185">Reference proteome</keyword>
<gene>
    <name evidence="2" type="ORF">GCM10017774_29520</name>
</gene>
<comment type="caution">
    <text evidence="2">The sequence shown here is derived from an EMBL/GenBank/DDBJ whole genome shotgun (WGS) entry which is preliminary data.</text>
</comment>